<dbReference type="Gene3D" id="6.10.280.50">
    <property type="match status" value="1"/>
</dbReference>
<name>A0A084XTX2_9PROT</name>
<proteinExistence type="predicted"/>
<comment type="caution">
    <text evidence="1">The sequence shown here is derived from an EMBL/GenBank/DDBJ whole genome shotgun (WGS) entry which is preliminary data.</text>
</comment>
<gene>
    <name evidence="1" type="ORF">CAPSK01_004755</name>
</gene>
<evidence type="ECO:0000313" key="2">
    <source>
        <dbReference type="Proteomes" id="UP000019812"/>
    </source>
</evidence>
<protein>
    <recommendedName>
        <fullName evidence="3">DUF465 domain-containing protein</fullName>
    </recommendedName>
</protein>
<accession>A0A084XTX2</accession>
<dbReference type="Pfam" id="PF04325">
    <property type="entry name" value="DUF465"/>
    <property type="match status" value="1"/>
</dbReference>
<organism evidence="1 2">
    <name type="scientific">Candidatus Accumulibacter vicinus</name>
    <dbReference type="NCBI Taxonomy" id="2954382"/>
    <lineage>
        <taxon>Bacteria</taxon>
        <taxon>Pseudomonadati</taxon>
        <taxon>Pseudomonadota</taxon>
        <taxon>Betaproteobacteria</taxon>
        <taxon>Candidatus Accumulibacter</taxon>
    </lineage>
</organism>
<dbReference type="InterPro" id="IPR038444">
    <property type="entry name" value="DUF465_sf"/>
</dbReference>
<dbReference type="Proteomes" id="UP000019812">
    <property type="component" value="Unassembled WGS sequence"/>
</dbReference>
<sequence>MGIIALSGHAWGGPGPATGAMIMQVEHHDLHHEFPEYLDYIHSLKTASEQFGHMYDEYHQLTREVERLEEEDLPVDDFTIENMKKQRVWLKDQMYRMLVAHKKGV</sequence>
<evidence type="ECO:0000313" key="1">
    <source>
        <dbReference type="EMBL" id="KFB65916.1"/>
    </source>
</evidence>
<dbReference type="EMBL" id="JDSS02000053">
    <property type="protein sequence ID" value="KFB65916.1"/>
    <property type="molecule type" value="Genomic_DNA"/>
</dbReference>
<dbReference type="AlphaFoldDB" id="A0A084XTX2"/>
<evidence type="ECO:0008006" key="3">
    <source>
        <dbReference type="Google" id="ProtNLM"/>
    </source>
</evidence>
<reference evidence="1 2" key="1">
    <citation type="submission" date="2014-07" db="EMBL/GenBank/DDBJ databases">
        <title>Expanding our view of genomic diversity in Candidatus Accumulibacter clades.</title>
        <authorList>
            <person name="Skennerton C.T."/>
            <person name="Barr J.J."/>
            <person name="Slater F.R."/>
            <person name="Bond P.L."/>
            <person name="Tyson G.W."/>
        </authorList>
    </citation>
    <scope>NUCLEOTIDE SEQUENCE [LARGE SCALE GENOMIC DNA]</scope>
    <source>
        <strain evidence="2">SK-01</strain>
    </source>
</reference>
<dbReference type="InterPro" id="IPR007420">
    <property type="entry name" value="DUF465"/>
</dbReference>
<dbReference type="STRING" id="1457154.CAPSK01_004755"/>